<reference evidence="2" key="1">
    <citation type="submission" date="2025-02" db="EMBL/GenBank/DDBJ databases">
        <authorList>
            <consortium name="NCBI Genome Project"/>
        </authorList>
    </citation>
    <scope>NUCLEOTIDE SEQUENCE</scope>
</reference>
<organism evidence="2">
    <name type="scientific">Aspergillus niger</name>
    <dbReference type="NCBI Taxonomy" id="5061"/>
    <lineage>
        <taxon>Eukaryota</taxon>
        <taxon>Fungi</taxon>
        <taxon>Dikarya</taxon>
        <taxon>Ascomycota</taxon>
        <taxon>Pezizomycotina</taxon>
        <taxon>Eurotiomycetes</taxon>
        <taxon>Eurotiomycetidae</taxon>
        <taxon>Eurotiales</taxon>
        <taxon>Aspergillaceae</taxon>
        <taxon>Aspergillus</taxon>
        <taxon>Aspergillus subgen. Circumdati</taxon>
    </lineage>
</organism>
<sequence>MTAVVNPVELSILVLLAGHIVIGIAPTRGIHCGCQSNPPMGLPGDFHTFQDADWWVVAASGNPQGASQSMLHCFKVGYSCCFAWITLAMPPWVILDYIPLDWLSTPTPFLSRSPHP</sequence>
<protein>
    <submittedName>
        <fullName evidence="2">Uncharacterized protein</fullName>
    </submittedName>
</protein>
<gene>
    <name evidence="2" type="ORF">An01g08200</name>
</gene>
<proteinExistence type="predicted"/>
<dbReference type="AlphaFoldDB" id="A0AAJ8BVP2"/>
<evidence type="ECO:0000256" key="1">
    <source>
        <dbReference type="SAM" id="SignalP"/>
    </source>
</evidence>
<evidence type="ECO:0000313" key="2">
    <source>
        <dbReference type="RefSeq" id="XP_059603256.1"/>
    </source>
</evidence>
<feature type="signal peptide" evidence="1">
    <location>
        <begin position="1"/>
        <end position="29"/>
    </location>
</feature>
<name>A0AAJ8BVP2_ASPNG</name>
<dbReference type="RefSeq" id="XP_059603256.1">
    <property type="nucleotide sequence ID" value="XM_059749832.1"/>
</dbReference>
<keyword evidence="1" id="KW-0732">Signal</keyword>
<feature type="chain" id="PRO_5044876120" evidence="1">
    <location>
        <begin position="30"/>
        <end position="116"/>
    </location>
</feature>
<reference evidence="2" key="2">
    <citation type="submission" date="2025-08" db="UniProtKB">
        <authorList>
            <consortium name="RefSeq"/>
        </authorList>
    </citation>
    <scope>IDENTIFICATION</scope>
</reference>
<accession>A0AAJ8BVP2</accession>
<dbReference type="GeneID" id="84590022"/>
<dbReference type="VEuPathDB" id="FungiDB:An01g08200"/>
<dbReference type="KEGG" id="ang:An01g08200"/>